<dbReference type="Pfam" id="PF17963">
    <property type="entry name" value="Big_9"/>
    <property type="match status" value="4"/>
</dbReference>
<keyword evidence="4" id="KW-1185">Reference proteome</keyword>
<organism evidence="3 4">
    <name type="scientific">Cellulomonas fimi (strain ATCC 484 / DSM 20113 / JCM 1341 / CCUG 24087 / LMG 16345 / NBRC 15513 / NCIMB 8980 / NCTC 7547 / NRS-133)</name>
    <dbReference type="NCBI Taxonomy" id="590998"/>
    <lineage>
        <taxon>Bacteria</taxon>
        <taxon>Bacillati</taxon>
        <taxon>Actinomycetota</taxon>
        <taxon>Actinomycetes</taxon>
        <taxon>Micrococcales</taxon>
        <taxon>Cellulomonadaceae</taxon>
        <taxon>Cellulomonas</taxon>
    </lineage>
</organism>
<name>F4H2Z0_CELFA</name>
<dbReference type="InterPro" id="IPR013320">
    <property type="entry name" value="ConA-like_dom_sf"/>
</dbReference>
<protein>
    <submittedName>
        <fullName evidence="3">LPXTG-motif cell wall anchor domain protein</fullName>
    </submittedName>
</protein>
<keyword evidence="2" id="KW-0812">Transmembrane</keyword>
<evidence type="ECO:0000313" key="3">
    <source>
        <dbReference type="EMBL" id="AEE47608.1"/>
    </source>
</evidence>
<feature type="region of interest" description="Disordered" evidence="1">
    <location>
        <begin position="1100"/>
        <end position="1128"/>
    </location>
</feature>
<dbReference type="Proteomes" id="UP000008460">
    <property type="component" value="Chromosome"/>
</dbReference>
<dbReference type="RefSeq" id="WP_013772631.1">
    <property type="nucleotide sequence ID" value="NC_015514.1"/>
</dbReference>
<evidence type="ECO:0000256" key="2">
    <source>
        <dbReference type="SAM" id="Phobius"/>
    </source>
</evidence>
<feature type="compositionally biased region" description="Low complexity" evidence="1">
    <location>
        <begin position="1000"/>
        <end position="1031"/>
    </location>
</feature>
<evidence type="ECO:0000313" key="4">
    <source>
        <dbReference type="Proteomes" id="UP000008460"/>
    </source>
</evidence>
<proteinExistence type="predicted"/>
<reference evidence="3 4" key="1">
    <citation type="submission" date="2011-04" db="EMBL/GenBank/DDBJ databases">
        <title>Complete sequence of Cellulomonas fimi ATCC 484.</title>
        <authorList>
            <consortium name="US DOE Joint Genome Institute"/>
            <person name="Lucas S."/>
            <person name="Han J."/>
            <person name="Lapidus A."/>
            <person name="Cheng J.-F."/>
            <person name="Goodwin L."/>
            <person name="Pitluck S."/>
            <person name="Peters L."/>
            <person name="Chertkov O."/>
            <person name="Detter J.C."/>
            <person name="Han C."/>
            <person name="Tapia R."/>
            <person name="Land M."/>
            <person name="Hauser L."/>
            <person name="Kyrpides N."/>
            <person name="Ivanova N."/>
            <person name="Ovchinnikova G."/>
            <person name="Pagani I."/>
            <person name="Mead D."/>
            <person name="Brumm P."/>
            <person name="Woyke T."/>
        </authorList>
    </citation>
    <scope>NUCLEOTIDE SEQUENCE [LARGE SCALE GENOMIC DNA]</scope>
    <source>
        <strain evidence="4">ATCC 484 / DSM 20113 / JCM 1341 / NBRC 15513 / NCIMB 8980 / NCTC 7547</strain>
    </source>
</reference>
<dbReference type="KEGG" id="cfi:Celf_3497"/>
<keyword evidence="2" id="KW-0472">Membrane</keyword>
<dbReference type="HOGENOM" id="CLU_259652_0_0_11"/>
<feature type="compositionally biased region" description="Low complexity" evidence="1">
    <location>
        <begin position="1112"/>
        <end position="1128"/>
    </location>
</feature>
<accession>F4H2Z0</accession>
<dbReference type="STRING" id="590998.Celf_3497"/>
<dbReference type="EMBL" id="CP002666">
    <property type="protein sequence ID" value="AEE47608.1"/>
    <property type="molecule type" value="Genomic_DNA"/>
</dbReference>
<feature type="region of interest" description="Disordered" evidence="1">
    <location>
        <begin position="999"/>
        <end position="1031"/>
    </location>
</feature>
<keyword evidence="2" id="KW-1133">Transmembrane helix</keyword>
<evidence type="ECO:0000256" key="1">
    <source>
        <dbReference type="SAM" id="MobiDB-lite"/>
    </source>
</evidence>
<sequence>MPLLSPARALRGALQRAEGPRHRASVVPVLLPSVVGVVVLGLLLALLAVVRPPLAGAAGSGTLLLQDDFKSATTVASSYVVGGTNYRPCLTAGSSTATTPIPGCGGAADAAGNGTLRLTANVNNQAGFLLYDKALPTKAGLDITFNEYQYGGTQADGITFFLTDGQYTLSSAGAFGGSLGYHHQTTGSNGVAHALLGIGLDVYGNYTVETNDTATCGTTYAASTLQKNTVAVRGPGNGKTGYCLLGAAAPAPQLNHRSGATRPTPVQVRIVVDPPSTPSPKVRVSLDGTQVTVVDQPALLASTPTFKFGWGASTGGQNDFHEINFLTVESVNPIRSDLALTSTASTVPSGDAATVTLTARTDPASGPVPAGEPVTVTADAPAGAELGTPAGAGWDCTASTTTRASCTRTSATAVDPGTTFPPVGVTLTRTATGTSGTSSMSATVTSASDDPTLAANNTATATVRWSPVVAPVTAAAVTASASPAAVSIDPSVVGTGPYTFQVVSQDTPGVGSVAVVDGRLVVTPVAGASGTVRATYRATDAARGVSNIATVQLVVAPVATGGTVTTSAGTPAVATLPTPLGTGPFTAAVTSRGAGLSGASVVVDGAGRPVVTATPEAGFSGSTTVEYRVADGTGVLGAPVTLTVLVRPVAADDAAETTLDAAGAATLTRTLPSGTGSGTLTYALVGSGDLGGAQATLTPTGELTVVATTGVSGTYSVGYTVTDGSGTSDAAEVDVVVHPYLGAVATAVGTADGTVVASAPVTRGTGPVTWTRTTPTGTTTSVASDGRVTLDAQGRSGTFTVQLTARDAHGVASATQTVTFVVAPVAPALTADAVASATPVATVVTPTATVGTGPFVPAVAAGLAPGAGTLAVTGSGLAVTPAAGVSGVLTGSYTVRDASGLDSAVAPVTLRVRPAAHDAAADVASGTAQDVTLPVPTGTGPFTWALLSSTPSAAGAVTLDGGVVTVDAAASYSGPLTVVYTVTDADGLTSDPATLTVTVDPTAPDGGTGTTAQQPGTAGTPLHGPTPTPTGTGPFTFEIVTGPTPAQGVATIDPATGVVTFVPAPGFSGPVDVLYRAIDAHGTPATPATVTFTIAPLAAPTGGTPTGSPSRPVRTTVGGPVTTPLPTPVGTGPFTYELVDGPSPAQGTATIDPVTGKLRFVPGRGYSGRVTLTYRVVDGSGLPSAPQTVTLEVAPTAPATATAPAQPGASTTVTLPTPEGRGPFGWTLVSGPSADQGTVRLDPATGRLTFVGAPGWTGTARVTYTVTDADGVVSEVLAFELAVRSLATTGARAAGVAGAALALVLVGGALVLVRRRRGDAVRT</sequence>
<feature type="transmembrane region" description="Helical" evidence="2">
    <location>
        <begin position="1293"/>
        <end position="1313"/>
    </location>
</feature>
<dbReference type="eggNOG" id="COG2373">
    <property type="taxonomic scope" value="Bacteria"/>
</dbReference>
<gene>
    <name evidence="3" type="ordered locus">Celf_3497</name>
</gene>
<dbReference type="eggNOG" id="COG1361">
    <property type="taxonomic scope" value="Bacteria"/>
</dbReference>
<feature type="transmembrane region" description="Helical" evidence="2">
    <location>
        <begin position="26"/>
        <end position="50"/>
    </location>
</feature>
<dbReference type="SUPFAM" id="SSF49899">
    <property type="entry name" value="Concanavalin A-like lectins/glucanases"/>
    <property type="match status" value="1"/>
</dbReference>
<dbReference type="Gene3D" id="2.60.120.200">
    <property type="match status" value="1"/>
</dbReference>